<proteinExistence type="predicted"/>
<keyword evidence="3" id="KW-1185">Reference proteome</keyword>
<accession>A0A7W6WAV9</accession>
<gene>
    <name evidence="2" type="ORF">GGD89_002869</name>
</gene>
<dbReference type="Pfam" id="PF06812">
    <property type="entry name" value="ImpA_N"/>
    <property type="match status" value="1"/>
</dbReference>
<evidence type="ECO:0000313" key="2">
    <source>
        <dbReference type="EMBL" id="MBB4267228.1"/>
    </source>
</evidence>
<dbReference type="PANTHER" id="PTHR37951">
    <property type="entry name" value="CYTOPLASMIC PROTEIN-RELATED"/>
    <property type="match status" value="1"/>
</dbReference>
<comment type="caution">
    <text evidence="2">The sequence shown here is derived from an EMBL/GenBank/DDBJ whole genome shotgun (WGS) entry which is preliminary data.</text>
</comment>
<dbReference type="InterPro" id="IPR017740">
    <property type="entry name" value="TssA-like"/>
</dbReference>
<evidence type="ECO:0000313" key="3">
    <source>
        <dbReference type="Proteomes" id="UP000554286"/>
    </source>
</evidence>
<sequence>MAASRIAAAMSSPPVLDLETLLAPIAEDQPTGTDIREDASPTSPYYALKDARNAARAAERQVVDAGEDESSSLAREWRDILTLAPEVLTTRTKDLEVCAWLIEALVRGQGFAGLRDGCALVTGLVDRYWDDLHPMPDEDGLEMRLAALAGLNGEGADGTLVMPLRKVPLVAGNGEILAHWHFEQASELAKVADEERRQRRIEDGAVTMDRIEAAAADTPADLIVTTMADLNEAQDAYAAMIAALDDKAGAEAPPGGTIRSVLETVKDTLSYLGRDAMAASGEGTPASDAVATPAEDGAVTEATAGTITVSRPAVQSGAIASRDDAFRELLKIAKFFRETEPHSPLSYTLEELVRRGRMPLPELLEELIKDEEARKLFYVTAGLKPPEQASDSSSGW</sequence>
<dbReference type="AlphaFoldDB" id="A0A7W6WAV9"/>
<dbReference type="Proteomes" id="UP000554286">
    <property type="component" value="Unassembled WGS sequence"/>
</dbReference>
<dbReference type="EMBL" id="JACIGK010000023">
    <property type="protein sequence ID" value="MBB4267228.1"/>
    <property type="molecule type" value="Genomic_DNA"/>
</dbReference>
<protein>
    <submittedName>
        <fullName evidence="2">Type VI secretion system protein ImpA</fullName>
    </submittedName>
</protein>
<feature type="domain" description="ImpA N-terminal" evidence="1">
    <location>
        <begin position="22"/>
        <end position="152"/>
    </location>
</feature>
<dbReference type="PANTHER" id="PTHR37951:SF1">
    <property type="entry name" value="TYPE VI SECRETION SYSTEM COMPONENT TSSA1"/>
    <property type="match status" value="1"/>
</dbReference>
<evidence type="ECO:0000259" key="1">
    <source>
        <dbReference type="Pfam" id="PF06812"/>
    </source>
</evidence>
<name>A0A7W6WAV9_9PROT</name>
<dbReference type="InterPro" id="IPR010657">
    <property type="entry name" value="ImpA_N"/>
</dbReference>
<organism evidence="2 3">
    <name type="scientific">Roseospira visakhapatnamensis</name>
    <dbReference type="NCBI Taxonomy" id="390880"/>
    <lineage>
        <taxon>Bacteria</taxon>
        <taxon>Pseudomonadati</taxon>
        <taxon>Pseudomonadota</taxon>
        <taxon>Alphaproteobacteria</taxon>
        <taxon>Rhodospirillales</taxon>
        <taxon>Rhodospirillaceae</taxon>
        <taxon>Roseospira</taxon>
    </lineage>
</organism>
<dbReference type="NCBIfam" id="TIGR03363">
    <property type="entry name" value="VI_chp_8"/>
    <property type="match status" value="1"/>
</dbReference>
<reference evidence="2 3" key="1">
    <citation type="submission" date="2020-08" db="EMBL/GenBank/DDBJ databases">
        <title>Genome sequencing of Purple Non-Sulfur Bacteria from various extreme environments.</title>
        <authorList>
            <person name="Mayer M."/>
        </authorList>
    </citation>
    <scope>NUCLEOTIDE SEQUENCE [LARGE SCALE GENOMIC DNA]</scope>
    <source>
        <strain evidence="2 3">JA131</strain>
    </source>
</reference>